<accession>A0A9W8YJF3</accession>
<evidence type="ECO:0000313" key="3">
    <source>
        <dbReference type="Proteomes" id="UP001140453"/>
    </source>
</evidence>
<feature type="domain" description="Heterokaryon incompatibility" evidence="1">
    <location>
        <begin position="200"/>
        <end position="362"/>
    </location>
</feature>
<dbReference type="PANTHER" id="PTHR33112">
    <property type="entry name" value="DOMAIN PROTEIN, PUTATIVE-RELATED"/>
    <property type="match status" value="1"/>
</dbReference>
<dbReference type="PANTHER" id="PTHR33112:SF16">
    <property type="entry name" value="HETEROKARYON INCOMPATIBILITY DOMAIN-CONTAINING PROTEIN"/>
    <property type="match status" value="1"/>
</dbReference>
<reference evidence="2" key="1">
    <citation type="submission" date="2022-10" db="EMBL/GenBank/DDBJ databases">
        <title>Tapping the CABI collections for fungal endophytes: first genome assemblies for Collariella, Neodidymelliopsis, Ascochyta clinopodiicola, Didymella pomorum, Didymosphaeria variabile, Neocosmospora piperis and Neocucurbitaria cava.</title>
        <authorList>
            <person name="Hill R."/>
        </authorList>
    </citation>
    <scope>NUCLEOTIDE SEQUENCE</scope>
    <source>
        <strain evidence="2">IMI 355082</strain>
    </source>
</reference>
<dbReference type="OrthoDB" id="8300194at2759"/>
<dbReference type="AlphaFoldDB" id="A0A9W8YJF3"/>
<dbReference type="Proteomes" id="UP001140453">
    <property type="component" value="Unassembled WGS sequence"/>
</dbReference>
<dbReference type="InterPro" id="IPR010730">
    <property type="entry name" value="HET"/>
</dbReference>
<dbReference type="EMBL" id="JAPEVB010000007">
    <property type="protein sequence ID" value="KAJ4385544.1"/>
    <property type="molecule type" value="Genomic_DNA"/>
</dbReference>
<comment type="caution">
    <text evidence="2">The sequence shown here is derived from an EMBL/GenBank/DDBJ whole genome shotgun (WGS) entry which is preliminary data.</text>
</comment>
<organism evidence="2 3">
    <name type="scientific">Gnomoniopsis smithogilvyi</name>
    <dbReference type="NCBI Taxonomy" id="1191159"/>
    <lineage>
        <taxon>Eukaryota</taxon>
        <taxon>Fungi</taxon>
        <taxon>Dikarya</taxon>
        <taxon>Ascomycota</taxon>
        <taxon>Pezizomycotina</taxon>
        <taxon>Sordariomycetes</taxon>
        <taxon>Sordariomycetidae</taxon>
        <taxon>Diaporthales</taxon>
        <taxon>Gnomoniaceae</taxon>
        <taxon>Gnomoniopsis</taxon>
    </lineage>
</organism>
<dbReference type="Pfam" id="PF06985">
    <property type="entry name" value="HET"/>
    <property type="match status" value="1"/>
</dbReference>
<gene>
    <name evidence="2" type="ORF">N0V93_009973</name>
</gene>
<proteinExistence type="predicted"/>
<name>A0A9W8YJF3_9PEZI</name>
<evidence type="ECO:0000313" key="2">
    <source>
        <dbReference type="EMBL" id="KAJ4385544.1"/>
    </source>
</evidence>
<evidence type="ECO:0000259" key="1">
    <source>
        <dbReference type="Pfam" id="PF06985"/>
    </source>
</evidence>
<protein>
    <recommendedName>
        <fullName evidence="1">Heterokaryon incompatibility domain-containing protein</fullName>
    </recommendedName>
</protein>
<sequence length="702" mass="79147">MKIQLPDDWSWEQPKAYSSWCETCGWNGSWADLLRRSNLKNVSRCCPLLNESSLRTSASANVCCALLLALYRKYLPSRQSGYITINFDDELLVYDERRQRLPSGGRLNIHSTCSSHPETVSLATVSTASAEPCRMVGTGSAKALAWAKNHIDICSESHTCHEFRSKDTTLPTRLIEIPRDPDNGTIRLRNSSDLRQDIKYVALSYCWGTKMSPCLTTSGNLAQHMNNIGWPSIPQTFRDAVLFTRSLGVEYLWIDSICIIQGDDAIAKADWSREAAQMYKYYSNAYVTLAAASSSDCHGGLFNKDPIEEFHLLDFTFRGHDYSLFASENPSDALDFADAAAGLGWDVENRYPLLSRAWAFQERLVSPRVIFFTKTQLIWDCYAGCAFEEDAARDKEHGQLLQQGIKQGYRKLLQQPNLSWKDSNCAFEWNHVLKAYSHLQLSDARDRLPAFAAIAEQILSRNYDDPAAEYLCGLRKGDLHTDLQWMPAGDSMKKPTCVSKRKEPYVAPSWSWASFPGRIMDNAHYESCRLSTIHLVQDSLIFHESRRLSRVLGGHIVIEGPLVECTWDVSNAASGPQLEERPQILRVLSQSPASSQCATEIEQLDKKQQHSIEFIPDYADAYDEIEDTVCLGQISVCLLQTWKDAVQGRSGALVLLYNKTTGRCTRLGARVRERPRSDETPPWGLVDTRIFGSAKSQILELE</sequence>
<keyword evidence="3" id="KW-1185">Reference proteome</keyword>